<accession>A0A1D1VQT1</accession>
<dbReference type="Proteomes" id="UP000186922">
    <property type="component" value="Unassembled WGS sequence"/>
</dbReference>
<keyword evidence="2" id="KW-1185">Reference proteome</keyword>
<name>A0A1D1VQT1_RAMVA</name>
<evidence type="ECO:0000313" key="2">
    <source>
        <dbReference type="Proteomes" id="UP000186922"/>
    </source>
</evidence>
<dbReference type="EMBL" id="BDGG01000009">
    <property type="protein sequence ID" value="GAV03311.1"/>
    <property type="molecule type" value="Genomic_DNA"/>
</dbReference>
<comment type="caution">
    <text evidence="1">The sequence shown here is derived from an EMBL/GenBank/DDBJ whole genome shotgun (WGS) entry which is preliminary data.</text>
</comment>
<organism evidence="1 2">
    <name type="scientific">Ramazzottius varieornatus</name>
    <name type="common">Water bear</name>
    <name type="synonym">Tardigrade</name>
    <dbReference type="NCBI Taxonomy" id="947166"/>
    <lineage>
        <taxon>Eukaryota</taxon>
        <taxon>Metazoa</taxon>
        <taxon>Ecdysozoa</taxon>
        <taxon>Tardigrada</taxon>
        <taxon>Eutardigrada</taxon>
        <taxon>Parachela</taxon>
        <taxon>Hypsibioidea</taxon>
        <taxon>Ramazzottiidae</taxon>
        <taxon>Ramazzottius</taxon>
    </lineage>
</organism>
<reference evidence="1 2" key="1">
    <citation type="journal article" date="2016" name="Nat. Commun.">
        <title>Extremotolerant tardigrade genome and improved radiotolerance of human cultured cells by tardigrade-unique protein.</title>
        <authorList>
            <person name="Hashimoto T."/>
            <person name="Horikawa D.D."/>
            <person name="Saito Y."/>
            <person name="Kuwahara H."/>
            <person name="Kozuka-Hata H."/>
            <person name="Shin-I T."/>
            <person name="Minakuchi Y."/>
            <person name="Ohishi K."/>
            <person name="Motoyama A."/>
            <person name="Aizu T."/>
            <person name="Enomoto A."/>
            <person name="Kondo K."/>
            <person name="Tanaka S."/>
            <person name="Hara Y."/>
            <person name="Koshikawa S."/>
            <person name="Sagara H."/>
            <person name="Miura T."/>
            <person name="Yokobori S."/>
            <person name="Miyagawa K."/>
            <person name="Suzuki Y."/>
            <person name="Kubo T."/>
            <person name="Oyama M."/>
            <person name="Kohara Y."/>
            <person name="Fujiyama A."/>
            <person name="Arakawa K."/>
            <person name="Katayama T."/>
            <person name="Toyoda A."/>
            <person name="Kunieda T."/>
        </authorList>
    </citation>
    <scope>NUCLEOTIDE SEQUENCE [LARGE SCALE GENOMIC DNA]</scope>
    <source>
        <strain evidence="1 2">YOKOZUNA-1</strain>
    </source>
</reference>
<sequence>MVPLHRLLIKRKIPQSNSSPRIKHSEEPFRLGEDLEARTFALQIRFTEGTRLIRLEDKWDGIHKEAK</sequence>
<proteinExistence type="predicted"/>
<evidence type="ECO:0000313" key="1">
    <source>
        <dbReference type="EMBL" id="GAV03311.1"/>
    </source>
</evidence>
<dbReference type="AlphaFoldDB" id="A0A1D1VQT1"/>
<protein>
    <submittedName>
        <fullName evidence="1">Uncharacterized protein</fullName>
    </submittedName>
</protein>
<gene>
    <name evidence="1" type="primary">RvY_13754-1</name>
    <name evidence="1" type="synonym">RvY_13754.1</name>
    <name evidence="1" type="ORF">RvY_13754</name>
</gene>